<accession>A0A6I8V7I0</accession>
<keyword evidence="2" id="KW-1185">Reference proteome</keyword>
<feature type="compositionally biased region" description="Polar residues" evidence="1">
    <location>
        <begin position="229"/>
        <end position="256"/>
    </location>
</feature>
<proteinExistence type="predicted"/>
<name>A0A6I8V7I0_DROPS</name>
<feature type="compositionally biased region" description="Low complexity" evidence="1">
    <location>
        <begin position="284"/>
        <end position="294"/>
    </location>
</feature>
<dbReference type="ExpressionAtlas" id="A0A6I8V7I0">
    <property type="expression patterns" value="baseline"/>
</dbReference>
<gene>
    <name evidence="3" type="primary">LOC26532966</name>
</gene>
<dbReference type="KEGG" id="dpo:26532966"/>
<dbReference type="AlphaFoldDB" id="A0A6I8V7I0"/>
<dbReference type="RefSeq" id="XP_015035464.2">
    <property type="nucleotide sequence ID" value="XM_015179978.2"/>
</dbReference>
<sequence length="386" mass="44985">MFHSLSVTRNHSVRIPEELAYFHHNMNSLYSLILLLINLVAIRCDQQSPYASIRLARELRKHRRRIDLESHMHDRVKPKHYRTIIREYSLENSYQSSDESVRTDENLNLRSVAKNSTNSSGDGSLAIEPAARTRSYKGNRPRYQKRESFSGNVAAIQQLARSLNILNTDFYSFRKEQNERMHNLTKLLDRITMKSRKAEKERKRDSRRNSSKNKKYKSRTEDVTDTKDQNNITNKSSNNTDQILSNTHNETFNNTQNKEELDQEPIKSKTHTQTDTNPIHTIQNNTDNKVLNNTNKEELEQKPNKGRTLTEIDTNTKPIHKNITQSKDTSNDLGNALKIHQTVPKQAPKASGKNDLHDVPPRLRHLPYHKVTIYRAQKKKNKEYPL</sequence>
<dbReference type="Proteomes" id="UP000001819">
    <property type="component" value="Chromosome 4"/>
</dbReference>
<feature type="compositionally biased region" description="Basic and acidic residues" evidence="1">
    <location>
        <begin position="218"/>
        <end position="228"/>
    </location>
</feature>
<organism evidence="2 3">
    <name type="scientific">Drosophila pseudoobscura pseudoobscura</name>
    <name type="common">Fruit fly</name>
    <dbReference type="NCBI Taxonomy" id="46245"/>
    <lineage>
        <taxon>Eukaryota</taxon>
        <taxon>Metazoa</taxon>
        <taxon>Ecdysozoa</taxon>
        <taxon>Arthropoda</taxon>
        <taxon>Hexapoda</taxon>
        <taxon>Insecta</taxon>
        <taxon>Pterygota</taxon>
        <taxon>Neoptera</taxon>
        <taxon>Endopterygota</taxon>
        <taxon>Diptera</taxon>
        <taxon>Brachycera</taxon>
        <taxon>Muscomorpha</taxon>
        <taxon>Ephydroidea</taxon>
        <taxon>Drosophilidae</taxon>
        <taxon>Drosophila</taxon>
        <taxon>Sophophora</taxon>
    </lineage>
</organism>
<feature type="compositionally biased region" description="Polar residues" evidence="1">
    <location>
        <begin position="271"/>
        <end position="283"/>
    </location>
</feature>
<feature type="region of interest" description="Disordered" evidence="1">
    <location>
        <begin position="112"/>
        <end position="146"/>
    </location>
</feature>
<dbReference type="InParanoid" id="A0A6I8V7I0"/>
<feature type="compositionally biased region" description="Basic and acidic residues" evidence="1">
    <location>
        <begin position="185"/>
        <end position="208"/>
    </location>
</feature>
<protein>
    <submittedName>
        <fullName evidence="3">GATA zinc finger domain-containing protein 4</fullName>
    </submittedName>
</protein>
<feature type="compositionally biased region" description="Basic and acidic residues" evidence="1">
    <location>
        <begin position="257"/>
        <end position="267"/>
    </location>
</feature>
<feature type="compositionally biased region" description="Polar residues" evidence="1">
    <location>
        <begin position="112"/>
        <end position="122"/>
    </location>
</feature>
<feature type="region of interest" description="Disordered" evidence="1">
    <location>
        <begin position="185"/>
        <end position="310"/>
    </location>
</feature>
<evidence type="ECO:0000313" key="3">
    <source>
        <dbReference type="RefSeq" id="XP_015035464.2"/>
    </source>
</evidence>
<feature type="compositionally biased region" description="Basic residues" evidence="1">
    <location>
        <begin position="134"/>
        <end position="143"/>
    </location>
</feature>
<evidence type="ECO:0000256" key="1">
    <source>
        <dbReference type="SAM" id="MobiDB-lite"/>
    </source>
</evidence>
<evidence type="ECO:0000313" key="2">
    <source>
        <dbReference type="Proteomes" id="UP000001819"/>
    </source>
</evidence>
<reference evidence="3" key="1">
    <citation type="submission" date="2025-08" db="UniProtKB">
        <authorList>
            <consortium name="RefSeq"/>
        </authorList>
    </citation>
    <scope>IDENTIFICATION</scope>
    <source>
        <strain evidence="3">MV-25-SWS-2005</strain>
        <tissue evidence="3">Whole body</tissue>
    </source>
</reference>